<dbReference type="RefSeq" id="WP_289162495.1">
    <property type="nucleotide sequence ID" value="NZ_JASZZN010000003.1"/>
</dbReference>
<gene>
    <name evidence="1" type="ORF">QTN89_05535</name>
</gene>
<dbReference type="Proteomes" id="UP001239462">
    <property type="component" value="Unassembled WGS sequence"/>
</dbReference>
<reference evidence="1 2" key="1">
    <citation type="submission" date="2023-06" db="EMBL/GenBank/DDBJ databases">
        <title>Roseiconus lacunae JC819 isolated from Gulf of Mannar region, Tamil Nadu.</title>
        <authorList>
            <person name="Pk S."/>
            <person name="Ch S."/>
            <person name="Ch V.R."/>
        </authorList>
    </citation>
    <scope>NUCLEOTIDE SEQUENCE [LARGE SCALE GENOMIC DNA]</scope>
    <source>
        <strain evidence="1 2">JC819</strain>
    </source>
</reference>
<name>A0ABT7PF07_9BACT</name>
<proteinExistence type="predicted"/>
<evidence type="ECO:0000313" key="2">
    <source>
        <dbReference type="Proteomes" id="UP001239462"/>
    </source>
</evidence>
<accession>A0ABT7PF07</accession>
<dbReference type="EMBL" id="JASZZN010000003">
    <property type="protein sequence ID" value="MDM4014884.1"/>
    <property type="molecule type" value="Genomic_DNA"/>
</dbReference>
<keyword evidence="2" id="KW-1185">Reference proteome</keyword>
<comment type="caution">
    <text evidence="1">The sequence shown here is derived from an EMBL/GenBank/DDBJ whole genome shotgun (WGS) entry which is preliminary data.</text>
</comment>
<organism evidence="1 2">
    <name type="scientific">Roseiconus lacunae</name>
    <dbReference type="NCBI Taxonomy" id="2605694"/>
    <lineage>
        <taxon>Bacteria</taxon>
        <taxon>Pseudomonadati</taxon>
        <taxon>Planctomycetota</taxon>
        <taxon>Planctomycetia</taxon>
        <taxon>Pirellulales</taxon>
        <taxon>Pirellulaceae</taxon>
        <taxon>Roseiconus</taxon>
    </lineage>
</organism>
<protein>
    <submittedName>
        <fullName evidence="1">Uncharacterized protein</fullName>
    </submittedName>
</protein>
<sequence length="82" mass="9263">MKAERLLHSDALTAVAFDNETWVYWDDDSPLMIAFPNETPVPYESGVREIDALLSHPTALYSLPSEALTVEQEQRVREILGC</sequence>
<evidence type="ECO:0000313" key="1">
    <source>
        <dbReference type="EMBL" id="MDM4014884.1"/>
    </source>
</evidence>